<dbReference type="RefSeq" id="WP_307375735.1">
    <property type="nucleotide sequence ID" value="NZ_JAUSUW010000013.1"/>
</dbReference>
<keyword evidence="1" id="KW-1133">Transmembrane helix</keyword>
<proteinExistence type="predicted"/>
<keyword evidence="1" id="KW-0812">Transmembrane</keyword>
<keyword evidence="3" id="KW-1185">Reference proteome</keyword>
<gene>
    <name evidence="2" type="ORF">J2045_003818</name>
</gene>
<protein>
    <submittedName>
        <fullName evidence="2">Uncharacterized protein</fullName>
    </submittedName>
</protein>
<reference evidence="2 3" key="1">
    <citation type="submission" date="2023-07" db="EMBL/GenBank/DDBJ databases">
        <title>Genomic Encyclopedia of Type Strains, Phase IV (KMG-IV): sequencing the most valuable type-strain genomes for metagenomic binning, comparative biology and taxonomic classification.</title>
        <authorList>
            <person name="Goeker M."/>
        </authorList>
    </citation>
    <scope>NUCLEOTIDE SEQUENCE [LARGE SCALE GENOMIC DNA]</scope>
    <source>
        <strain evidence="2 3">DSM 1111</strain>
    </source>
</reference>
<evidence type="ECO:0000313" key="2">
    <source>
        <dbReference type="EMBL" id="MDQ0422768.1"/>
    </source>
</evidence>
<comment type="caution">
    <text evidence="2">The sequence shown here is derived from an EMBL/GenBank/DDBJ whole genome shotgun (WGS) entry which is preliminary data.</text>
</comment>
<sequence length="115" mass="12325">MRGSLVSSAATTSNLLVGLLFTLAPLVFILSESPLPESQAALASVFAVHVYVMLHAAIGVVLAGYGLWRWRTGFISFHSSLDLAIGRLWQDYTAIIDLVGLAFPFAFERLGQTGG</sequence>
<accession>A0ABU0GCD0</accession>
<dbReference type="EMBL" id="JAUSUW010000013">
    <property type="protein sequence ID" value="MDQ0422768.1"/>
    <property type="molecule type" value="Genomic_DNA"/>
</dbReference>
<feature type="transmembrane region" description="Helical" evidence="1">
    <location>
        <begin position="42"/>
        <end position="68"/>
    </location>
</feature>
<keyword evidence="1" id="KW-0472">Membrane</keyword>
<feature type="transmembrane region" description="Helical" evidence="1">
    <location>
        <begin position="12"/>
        <end position="30"/>
    </location>
</feature>
<dbReference type="Proteomes" id="UP001238496">
    <property type="component" value="Unassembled WGS sequence"/>
</dbReference>
<evidence type="ECO:0000256" key="1">
    <source>
        <dbReference type="SAM" id="Phobius"/>
    </source>
</evidence>
<organism evidence="2 3">
    <name type="scientific">Peteryoungia aggregata LMG 23059</name>
    <dbReference type="NCBI Taxonomy" id="1368425"/>
    <lineage>
        <taxon>Bacteria</taxon>
        <taxon>Pseudomonadati</taxon>
        <taxon>Pseudomonadota</taxon>
        <taxon>Alphaproteobacteria</taxon>
        <taxon>Hyphomicrobiales</taxon>
        <taxon>Rhizobiaceae</taxon>
        <taxon>Peteryoungia</taxon>
    </lineage>
</organism>
<name>A0ABU0GCD0_9HYPH</name>
<evidence type="ECO:0000313" key="3">
    <source>
        <dbReference type="Proteomes" id="UP001238496"/>
    </source>
</evidence>